<proteinExistence type="predicted"/>
<keyword evidence="2" id="KW-1185">Reference proteome</keyword>
<dbReference type="PaxDb" id="121845-A0A1S3DPC8"/>
<gene>
    <name evidence="3" type="primary">LOC103521600</name>
</gene>
<feature type="region of interest" description="Disordered" evidence="1">
    <location>
        <begin position="75"/>
        <end position="118"/>
    </location>
</feature>
<protein>
    <submittedName>
        <fullName evidence="3">Uncharacterized protein LOC103521600</fullName>
    </submittedName>
</protein>
<accession>A0A1S3DPC8</accession>
<dbReference type="KEGG" id="dci:103521600"/>
<dbReference type="RefSeq" id="XP_008484929.1">
    <property type="nucleotide sequence ID" value="XM_008486707.2"/>
</dbReference>
<reference evidence="3" key="1">
    <citation type="submission" date="2025-08" db="UniProtKB">
        <authorList>
            <consortium name="RefSeq"/>
        </authorList>
    </citation>
    <scope>IDENTIFICATION</scope>
</reference>
<feature type="compositionally biased region" description="Basic and acidic residues" evidence="1">
    <location>
        <begin position="75"/>
        <end position="84"/>
    </location>
</feature>
<organism evidence="2 3">
    <name type="scientific">Diaphorina citri</name>
    <name type="common">Asian citrus psyllid</name>
    <dbReference type="NCBI Taxonomy" id="121845"/>
    <lineage>
        <taxon>Eukaryota</taxon>
        <taxon>Metazoa</taxon>
        <taxon>Ecdysozoa</taxon>
        <taxon>Arthropoda</taxon>
        <taxon>Hexapoda</taxon>
        <taxon>Insecta</taxon>
        <taxon>Pterygota</taxon>
        <taxon>Neoptera</taxon>
        <taxon>Paraneoptera</taxon>
        <taxon>Hemiptera</taxon>
        <taxon>Sternorrhyncha</taxon>
        <taxon>Psylloidea</taxon>
        <taxon>Psyllidae</taxon>
        <taxon>Diaphorininae</taxon>
        <taxon>Diaphorina</taxon>
    </lineage>
</organism>
<dbReference type="AlphaFoldDB" id="A0A1S3DPC8"/>
<name>A0A1S3DPC8_DIACI</name>
<feature type="compositionally biased region" description="Polar residues" evidence="1">
    <location>
        <begin position="86"/>
        <end position="109"/>
    </location>
</feature>
<evidence type="ECO:0000256" key="1">
    <source>
        <dbReference type="SAM" id="MobiDB-lite"/>
    </source>
</evidence>
<sequence>MKENHDIENCHELTANEQYLYSSEDDDISSSDDMDQSCLPERFRIEIPEPSTAVDFESFVLYKYGRDYLKAKRLVEDRDEEKQYSDGISNLQESLDSPNKNVSSDNTLPEITKKPEVKSTDEFDRNDFAFSVESFIQNQIRKKLKAYWKEESSENGPPGEGSLRVYDKESGKYGDFSLPGKNICNVIEAVWTNIMSSLDGHKITMSQLSATSIQHEENTTTTSVPKSEEEDDVEDIEFPKNVLSELFDDAFIKIIDRR</sequence>
<dbReference type="GeneID" id="103521600"/>
<evidence type="ECO:0000313" key="3">
    <source>
        <dbReference type="RefSeq" id="XP_008484929.1"/>
    </source>
</evidence>
<feature type="region of interest" description="Disordered" evidence="1">
    <location>
        <begin position="210"/>
        <end position="233"/>
    </location>
</feature>
<evidence type="ECO:0000313" key="2">
    <source>
        <dbReference type="Proteomes" id="UP000079169"/>
    </source>
</evidence>
<feature type="compositionally biased region" description="Polar residues" evidence="1">
    <location>
        <begin position="210"/>
        <end position="225"/>
    </location>
</feature>
<dbReference type="Proteomes" id="UP000079169">
    <property type="component" value="Unplaced"/>
</dbReference>